<dbReference type="AlphaFoldDB" id="A0A0T5NS63"/>
<keyword evidence="1" id="KW-0479">Metal-binding</keyword>
<sequence>MRSGLSHITFICTDLDRMQRVLEEVLEARCVYASGAEQFSLSEERFFMVGDVWVAIMKGAPLAERTYNHVAFKVDEADIEARVARIEALGLEMRPARPRVEGEGRSVYFHSPDGHLLELHTGTLEQRLARYARGREGVA</sequence>
<dbReference type="PROSITE" id="PS51819">
    <property type="entry name" value="VOC"/>
    <property type="match status" value="1"/>
</dbReference>
<dbReference type="Gene3D" id="3.10.180.10">
    <property type="entry name" value="2,3-Dihydroxybiphenyl 1,2-Dioxygenase, domain 1"/>
    <property type="match status" value="1"/>
</dbReference>
<comment type="caution">
    <text evidence="3">The sequence shown here is derived from an EMBL/GenBank/DDBJ whole genome shotgun (WGS) entry which is preliminary data.</text>
</comment>
<dbReference type="SUPFAM" id="SSF54593">
    <property type="entry name" value="Glyoxalase/Bleomycin resistance protein/Dihydroxybiphenyl dioxygenase"/>
    <property type="match status" value="1"/>
</dbReference>
<dbReference type="NCBIfam" id="NF000222">
    <property type="entry name" value="FosX"/>
    <property type="match status" value="1"/>
</dbReference>
<dbReference type="RefSeq" id="WP_057794288.1">
    <property type="nucleotide sequence ID" value="NZ_LAXJ01000016.1"/>
</dbReference>
<name>A0A0T5NS63_9RHOB</name>
<dbReference type="InterPro" id="IPR004360">
    <property type="entry name" value="Glyas_Fos-R_dOase_dom"/>
</dbReference>
<evidence type="ECO:0000313" key="4">
    <source>
        <dbReference type="Proteomes" id="UP000051295"/>
    </source>
</evidence>
<dbReference type="PANTHER" id="PTHR36113">
    <property type="entry name" value="LYASE, PUTATIVE-RELATED-RELATED"/>
    <property type="match status" value="1"/>
</dbReference>
<dbReference type="STRING" id="1641875.XM53_13775"/>
<feature type="domain" description="VOC" evidence="2">
    <location>
        <begin position="4"/>
        <end position="122"/>
    </location>
</feature>
<dbReference type="InterPro" id="IPR029068">
    <property type="entry name" value="Glyas_Bleomycin-R_OHBP_Dase"/>
</dbReference>
<evidence type="ECO:0000256" key="1">
    <source>
        <dbReference type="ARBA" id="ARBA00022723"/>
    </source>
</evidence>
<dbReference type="PATRIC" id="fig|1641875.4.peg.553"/>
<protein>
    <submittedName>
        <fullName evidence="3">Fosmidomycin resistance protein</fullName>
    </submittedName>
</protein>
<dbReference type="GO" id="GO:0046872">
    <property type="term" value="F:metal ion binding"/>
    <property type="evidence" value="ECO:0007669"/>
    <property type="project" value="UniProtKB-KW"/>
</dbReference>
<gene>
    <name evidence="3" type="ORF">XM53_13775</name>
</gene>
<organism evidence="3 4">
    <name type="scientific">Roseovarius atlanticus</name>
    <dbReference type="NCBI Taxonomy" id="1641875"/>
    <lineage>
        <taxon>Bacteria</taxon>
        <taxon>Pseudomonadati</taxon>
        <taxon>Pseudomonadota</taxon>
        <taxon>Alphaproteobacteria</taxon>
        <taxon>Rhodobacterales</taxon>
        <taxon>Roseobacteraceae</taxon>
        <taxon>Roseovarius</taxon>
    </lineage>
</organism>
<dbReference type="OrthoDB" id="9792626at2"/>
<evidence type="ECO:0000259" key="2">
    <source>
        <dbReference type="PROSITE" id="PS51819"/>
    </source>
</evidence>
<dbReference type="InterPro" id="IPR051332">
    <property type="entry name" value="Fosfomycin_Res_Enzymes"/>
</dbReference>
<dbReference type="Proteomes" id="UP000051295">
    <property type="component" value="Unassembled WGS sequence"/>
</dbReference>
<reference evidence="3 4" key="1">
    <citation type="submission" date="2015-04" db="EMBL/GenBank/DDBJ databases">
        <title>The draft genome sequence of Roseovarius sp.R12b.</title>
        <authorList>
            <person name="Li G."/>
            <person name="Lai Q."/>
            <person name="Shao Z."/>
            <person name="Yan P."/>
        </authorList>
    </citation>
    <scope>NUCLEOTIDE SEQUENCE [LARGE SCALE GENOMIC DNA]</scope>
    <source>
        <strain evidence="3 4">R12B</strain>
    </source>
</reference>
<dbReference type="PANTHER" id="PTHR36113:SF6">
    <property type="entry name" value="FOSFOMYCIN RESISTANCE PROTEIN FOSX"/>
    <property type="match status" value="1"/>
</dbReference>
<dbReference type="InterPro" id="IPR037523">
    <property type="entry name" value="VOC_core"/>
</dbReference>
<proteinExistence type="predicted"/>
<accession>A0A0T5NS63</accession>
<dbReference type="EMBL" id="LAXJ01000016">
    <property type="protein sequence ID" value="KRS11784.1"/>
    <property type="molecule type" value="Genomic_DNA"/>
</dbReference>
<keyword evidence="4" id="KW-1185">Reference proteome</keyword>
<evidence type="ECO:0000313" key="3">
    <source>
        <dbReference type="EMBL" id="KRS11784.1"/>
    </source>
</evidence>
<dbReference type="Pfam" id="PF00903">
    <property type="entry name" value="Glyoxalase"/>
    <property type="match status" value="1"/>
</dbReference>